<feature type="transmembrane region" description="Helical" evidence="1">
    <location>
        <begin position="7"/>
        <end position="27"/>
    </location>
</feature>
<proteinExistence type="predicted"/>
<evidence type="ECO:0000313" key="2">
    <source>
        <dbReference type="EMBL" id="AGB02067.1"/>
    </source>
</evidence>
<keyword evidence="1" id="KW-0812">Transmembrane</keyword>
<protein>
    <submittedName>
        <fullName evidence="2">Uncharacterized protein</fullName>
    </submittedName>
</protein>
<name>L0HBE2_METFS</name>
<keyword evidence="1" id="KW-1133">Transmembrane helix</keyword>
<dbReference type="Proteomes" id="UP000010824">
    <property type="component" value="Chromosome"/>
</dbReference>
<keyword evidence="3" id="KW-1185">Reference proteome</keyword>
<evidence type="ECO:0000313" key="3">
    <source>
        <dbReference type="Proteomes" id="UP000010824"/>
    </source>
</evidence>
<dbReference type="GeneID" id="14310328"/>
<evidence type="ECO:0000256" key="1">
    <source>
        <dbReference type="SAM" id="Phobius"/>
    </source>
</evidence>
<reference evidence="3" key="1">
    <citation type="submission" date="2011-12" db="EMBL/GenBank/DDBJ databases">
        <title>Complete sequence of Methanoregula formicicum SMSP.</title>
        <authorList>
            <person name="Lucas S."/>
            <person name="Han J."/>
            <person name="Lapidus A."/>
            <person name="Cheng J.-F."/>
            <person name="Goodwin L."/>
            <person name="Pitluck S."/>
            <person name="Peters L."/>
            <person name="Ovchinnikova G."/>
            <person name="Teshima H."/>
            <person name="Detter J.C."/>
            <person name="Han C."/>
            <person name="Tapia R."/>
            <person name="Land M."/>
            <person name="Hauser L."/>
            <person name="Kyrpides N."/>
            <person name="Ivanova N."/>
            <person name="Pagani I."/>
            <person name="Imachi H."/>
            <person name="Tamaki H."/>
            <person name="Sekiguchi Y."/>
            <person name="Kamagata Y."/>
            <person name="Cadillo-Quiroz H."/>
            <person name="Zinder S."/>
            <person name="Liu W.-T."/>
            <person name="Woyke T."/>
        </authorList>
    </citation>
    <scope>NUCLEOTIDE SEQUENCE [LARGE SCALE GENOMIC DNA]</scope>
    <source>
        <strain evidence="3">DSM 22288 / NBRC 105244 / SMSP</strain>
    </source>
</reference>
<dbReference type="HOGENOM" id="CLU_668372_0_0_2"/>
<dbReference type="RefSeq" id="WP_015285031.1">
    <property type="nucleotide sequence ID" value="NC_019943.1"/>
</dbReference>
<sequence precursor="true">MDKYRDVFSLPWIVLVILVVATCLIAGCSQPGTSGPAGAAKGPGGCDSAASCAAYCQQHTTECDQFCSANPAACGGAMGGAPSGAASGAGEMGAGTSCADDAIKQKMGAVMSSALVDPPAQARGINWMTKTLPASNPYAGTYYVIGTAFGPGVDETGWQGEGAPQYTAGKMYCTFGYWDSVPKGKGATLGLETPSAFSTDKYDLTIFCANFSAPSQAAMTAALPTLTMTESEARDYFYSVVKKDFLNIDGKTMTKAGNMYQLMWKDSDASHDYWEVQIGHGYINIGQGLVNYKETEYVAALRGQDPGTRWTYHACRPCMNCGKWTETTELNKDCTQSSDCMGGLSCSGGYCMDPKSVTSSSAASITGAPAVAQGTGGPGNTGAPGSSCSAITDCASGLTCKGGVCAPPSGP</sequence>
<keyword evidence="1" id="KW-0472">Membrane</keyword>
<dbReference type="InParanoid" id="L0HBE2"/>
<dbReference type="PROSITE" id="PS51257">
    <property type="entry name" value="PROKAR_LIPOPROTEIN"/>
    <property type="match status" value="1"/>
</dbReference>
<dbReference type="KEGG" id="mfo:Metfor_1015"/>
<reference evidence="2 3" key="2">
    <citation type="journal article" date="2014" name="Genome Announc.">
        <title>Complete Genome Sequence of Methanoregula formicica SMSPT, a Mesophilic Hydrogenotrophic Methanogen Isolated from a Methanogenic Upflow Anaerobic Sludge Blanket Reactor.</title>
        <authorList>
            <person name="Yamamoto K."/>
            <person name="Tamaki H."/>
            <person name="Cadillo-Quiroz H."/>
            <person name="Imachi H."/>
            <person name="Kyrpides N."/>
            <person name="Woyke T."/>
            <person name="Goodwin L."/>
            <person name="Zinder S.H."/>
            <person name="Kamagata Y."/>
            <person name="Liu W.T."/>
        </authorList>
    </citation>
    <scope>NUCLEOTIDE SEQUENCE [LARGE SCALE GENOMIC DNA]</scope>
    <source>
        <strain evidence="3">DSM 22288 / NBRC 105244 / SMSP</strain>
    </source>
</reference>
<dbReference type="AlphaFoldDB" id="L0HBE2"/>
<gene>
    <name evidence="2" type="ordered locus">Metfor_1015</name>
</gene>
<dbReference type="EMBL" id="CP003167">
    <property type="protein sequence ID" value="AGB02067.1"/>
    <property type="molecule type" value="Genomic_DNA"/>
</dbReference>
<accession>L0HBE2</accession>
<organism evidence="2 3">
    <name type="scientific">Methanoregula formicica (strain DSM 22288 / NBRC 105244 / SMSP)</name>
    <dbReference type="NCBI Taxonomy" id="593750"/>
    <lineage>
        <taxon>Archaea</taxon>
        <taxon>Methanobacteriati</taxon>
        <taxon>Methanobacteriota</taxon>
        <taxon>Stenosarchaea group</taxon>
        <taxon>Methanomicrobia</taxon>
        <taxon>Methanomicrobiales</taxon>
        <taxon>Methanoregulaceae</taxon>
        <taxon>Methanoregula</taxon>
    </lineage>
</organism>